<reference evidence="2 3" key="1">
    <citation type="journal article" date="2007" name="Appl. Environ. Microbiol.">
        <title>Genome sequence of the cellulolytic gliding bacterium Cytophaga hutchinsonii.</title>
        <authorList>
            <person name="Xie G."/>
            <person name="Bruce D.C."/>
            <person name="Challacombe J.F."/>
            <person name="Chertkov O."/>
            <person name="Detter J.C."/>
            <person name="Gilna P."/>
            <person name="Han C.S."/>
            <person name="Lucas S."/>
            <person name="Misra M."/>
            <person name="Myers G.L."/>
            <person name="Richardson P."/>
            <person name="Tapia R."/>
            <person name="Thayer N."/>
            <person name="Thompson L.S."/>
            <person name="Brettin T.S."/>
            <person name="Henrissat B."/>
            <person name="Wilson D.B."/>
            <person name="McBride M.J."/>
        </authorList>
    </citation>
    <scope>NUCLEOTIDE SEQUENCE [LARGE SCALE GENOMIC DNA]</scope>
    <source>
        <strain evidence="3">ATCC 33406 / DSM 1761 / CIP 103989 / NBRC 15051 / NCIMB 9469 / D465</strain>
    </source>
</reference>
<evidence type="ECO:0000313" key="2">
    <source>
        <dbReference type="EMBL" id="ABG60613.1"/>
    </source>
</evidence>
<dbReference type="KEGG" id="chu:CHU_3377"/>
<evidence type="ECO:0000256" key="1">
    <source>
        <dbReference type="SAM" id="MobiDB-lite"/>
    </source>
</evidence>
<accession>A0A6N4SVW0</accession>
<name>A0A6N4SVW0_CYTH3</name>
<dbReference type="Proteomes" id="UP000001822">
    <property type="component" value="Chromosome"/>
</dbReference>
<sequence length="225" mass="24775">MLMVSVSCRTKDGEQGPAGESDLTRQGSITGTISYVDYNGKAVNPSFSYEYYETLLDNQFMYSGFNSSTMPKRTNIPIPSNMYSVTLSRRDLLDTEKRFAITLSGEVNADGTIHTPSYATLDLSFIGLVNNNVFLFEDEGEESDYVSAYPSSSAGESDATFNVSNLSLDTLTGRLHFDYVATYPAHYITYRSKYDGNTSATVTGTVDVVLNRKRQSTANPPILVD</sequence>
<proteinExistence type="predicted"/>
<keyword evidence="3" id="KW-1185">Reference proteome</keyword>
<evidence type="ECO:0000313" key="3">
    <source>
        <dbReference type="Proteomes" id="UP000001822"/>
    </source>
</evidence>
<protein>
    <submittedName>
        <fullName evidence="2">Uncharacterized protein</fullName>
    </submittedName>
</protein>
<dbReference type="EMBL" id="CP000383">
    <property type="protein sequence ID" value="ABG60613.1"/>
    <property type="molecule type" value="Genomic_DNA"/>
</dbReference>
<gene>
    <name evidence="2" type="ordered locus">CHU_3377</name>
</gene>
<dbReference type="AlphaFoldDB" id="A0A6N4SVW0"/>
<feature type="region of interest" description="Disordered" evidence="1">
    <location>
        <begin position="1"/>
        <end position="24"/>
    </location>
</feature>
<organism evidence="2 3">
    <name type="scientific">Cytophaga hutchinsonii (strain ATCC 33406 / DSM 1761 / CIP 103989 / NBRC 15051 / NCIMB 9469 / D465)</name>
    <dbReference type="NCBI Taxonomy" id="269798"/>
    <lineage>
        <taxon>Bacteria</taxon>
        <taxon>Pseudomonadati</taxon>
        <taxon>Bacteroidota</taxon>
        <taxon>Cytophagia</taxon>
        <taxon>Cytophagales</taxon>
        <taxon>Cytophagaceae</taxon>
        <taxon>Cytophaga</taxon>
    </lineage>
</organism>